<dbReference type="PANTHER" id="PTHR21348">
    <property type="match status" value="1"/>
</dbReference>
<dbReference type="Proteomes" id="UP000631114">
    <property type="component" value="Unassembled WGS sequence"/>
</dbReference>
<dbReference type="Gene3D" id="3.90.1530.10">
    <property type="entry name" value="Conserved hypothetical protein from pyrococcus furiosus pfu- 392566-001, ParB domain"/>
    <property type="match status" value="1"/>
</dbReference>
<dbReference type="GO" id="GO:0032542">
    <property type="term" value="F:sulfiredoxin activity"/>
    <property type="evidence" value="ECO:0007669"/>
    <property type="project" value="InterPro"/>
</dbReference>
<reference evidence="1 2" key="1">
    <citation type="submission" date="2020-10" db="EMBL/GenBank/DDBJ databases">
        <title>The Coptis chinensis genome and diversification of protoberbering-type alkaloids.</title>
        <authorList>
            <person name="Wang B."/>
            <person name="Shu S."/>
            <person name="Song C."/>
            <person name="Liu Y."/>
        </authorList>
    </citation>
    <scope>NUCLEOTIDE SEQUENCE [LARGE SCALE GENOMIC DNA]</scope>
    <source>
        <strain evidence="1">HL-2020</strain>
        <tissue evidence="1">Leaf</tissue>
    </source>
</reference>
<dbReference type="InterPro" id="IPR036086">
    <property type="entry name" value="ParB/Sulfiredoxin_sf"/>
</dbReference>
<evidence type="ECO:0000313" key="1">
    <source>
        <dbReference type="EMBL" id="KAF9588736.1"/>
    </source>
</evidence>
<name>A0A835GWB3_9MAGN</name>
<dbReference type="PANTHER" id="PTHR21348:SF2">
    <property type="entry name" value="SULFIREDOXIN-1"/>
    <property type="match status" value="1"/>
</dbReference>
<dbReference type="GO" id="GO:0034599">
    <property type="term" value="P:cellular response to oxidative stress"/>
    <property type="evidence" value="ECO:0007669"/>
    <property type="project" value="TreeGrafter"/>
</dbReference>
<comment type="caution">
    <text evidence="1">The sequence shown here is derived from an EMBL/GenBank/DDBJ whole genome shotgun (WGS) entry which is preliminary data.</text>
</comment>
<protein>
    <submittedName>
        <fullName evidence="1">Uncharacterized protein</fullName>
    </submittedName>
</protein>
<sequence length="217" mass="24110">MVMANLHLLNTTNNFRTFSISATSNGAPFSSSSTSKSKGPVIIEIPLDKIRRPLMRTRSNDPEKVQALMDSIRVIGLQEPVSTNIQLMSSRLKENIMVSQVVIVMKLTNASDSPKFVVKFGVEQKKLLGITCAEGYRCPVVLLISLVTAIGNIFTLQVFHESQHFPSQWFNTFCQTLETSGRSMTQSARAFPNEPPLSQVSVRRCQVLGIRDHSNPD</sequence>
<dbReference type="AlphaFoldDB" id="A0A835GWB3"/>
<accession>A0A835GWB3</accession>
<dbReference type="GO" id="GO:0005737">
    <property type="term" value="C:cytoplasm"/>
    <property type="evidence" value="ECO:0007669"/>
    <property type="project" value="TreeGrafter"/>
</dbReference>
<gene>
    <name evidence="1" type="ORF">IFM89_015173</name>
</gene>
<keyword evidence="2" id="KW-1185">Reference proteome</keyword>
<proteinExistence type="predicted"/>
<organism evidence="1 2">
    <name type="scientific">Coptis chinensis</name>
    <dbReference type="NCBI Taxonomy" id="261450"/>
    <lineage>
        <taxon>Eukaryota</taxon>
        <taxon>Viridiplantae</taxon>
        <taxon>Streptophyta</taxon>
        <taxon>Embryophyta</taxon>
        <taxon>Tracheophyta</taxon>
        <taxon>Spermatophyta</taxon>
        <taxon>Magnoliopsida</taxon>
        <taxon>Ranunculales</taxon>
        <taxon>Ranunculaceae</taxon>
        <taxon>Coptidoideae</taxon>
        <taxon>Coptis</taxon>
    </lineage>
</organism>
<evidence type="ECO:0000313" key="2">
    <source>
        <dbReference type="Proteomes" id="UP000631114"/>
    </source>
</evidence>
<dbReference type="EMBL" id="JADFTS010000009">
    <property type="protein sequence ID" value="KAF9588736.1"/>
    <property type="molecule type" value="Genomic_DNA"/>
</dbReference>
<dbReference type="OrthoDB" id="10023328at2759"/>
<dbReference type="InterPro" id="IPR016692">
    <property type="entry name" value="Sulfiredoxin"/>
</dbReference>
<dbReference type="SUPFAM" id="SSF110849">
    <property type="entry name" value="ParB/Sulfiredoxin"/>
    <property type="match status" value="1"/>
</dbReference>